<name>A0A7J9BBU6_GOSGO</name>
<reference evidence="1 2" key="1">
    <citation type="journal article" date="2019" name="Genome Biol. Evol.">
        <title>Insights into the evolution of the New World diploid cottons (Gossypium, subgenus Houzingenia) based on genome sequencing.</title>
        <authorList>
            <person name="Grover C.E."/>
            <person name="Arick M.A. 2nd"/>
            <person name="Thrash A."/>
            <person name="Conover J.L."/>
            <person name="Sanders W.S."/>
            <person name="Peterson D.G."/>
            <person name="Frelichowski J.E."/>
            <person name="Scheffler J.A."/>
            <person name="Scheffler B.E."/>
            <person name="Wendel J.F."/>
        </authorList>
    </citation>
    <scope>NUCLEOTIDE SEQUENCE [LARGE SCALE GENOMIC DNA]</scope>
    <source>
        <strain evidence="1">5</strain>
        <tissue evidence="1">Leaf</tissue>
    </source>
</reference>
<dbReference type="EMBL" id="JABEZY010000002">
    <property type="protein sequence ID" value="MBA0733760.1"/>
    <property type="molecule type" value="Genomic_DNA"/>
</dbReference>
<comment type="caution">
    <text evidence="1">The sequence shown here is derived from an EMBL/GenBank/DDBJ whole genome shotgun (WGS) entry which is preliminary data.</text>
</comment>
<dbReference type="Proteomes" id="UP000593579">
    <property type="component" value="Unassembled WGS sequence"/>
</dbReference>
<evidence type="ECO:0000313" key="1">
    <source>
        <dbReference type="EMBL" id="MBA0733760.1"/>
    </source>
</evidence>
<gene>
    <name evidence="1" type="ORF">Gogos_017740</name>
</gene>
<organism evidence="1 2">
    <name type="scientific">Gossypium gossypioides</name>
    <name type="common">Mexican cotton</name>
    <name type="synonym">Selera gossypioides</name>
    <dbReference type="NCBI Taxonomy" id="34282"/>
    <lineage>
        <taxon>Eukaryota</taxon>
        <taxon>Viridiplantae</taxon>
        <taxon>Streptophyta</taxon>
        <taxon>Embryophyta</taxon>
        <taxon>Tracheophyta</taxon>
        <taxon>Spermatophyta</taxon>
        <taxon>Magnoliopsida</taxon>
        <taxon>eudicotyledons</taxon>
        <taxon>Gunneridae</taxon>
        <taxon>Pentapetalae</taxon>
        <taxon>rosids</taxon>
        <taxon>malvids</taxon>
        <taxon>Malvales</taxon>
        <taxon>Malvaceae</taxon>
        <taxon>Malvoideae</taxon>
        <taxon>Gossypium</taxon>
    </lineage>
</organism>
<dbReference type="OrthoDB" id="932569at2759"/>
<dbReference type="Gene3D" id="2.40.70.10">
    <property type="entry name" value="Acid Proteases"/>
    <property type="match status" value="1"/>
</dbReference>
<dbReference type="SUPFAM" id="SSF50630">
    <property type="entry name" value="Acid proteases"/>
    <property type="match status" value="1"/>
</dbReference>
<sequence length="98" mass="11297">MSYSKLPCTHELCQGENSWFRCHNNECVYCTRYGARSWPNSLRTKGVASFEAFQFPIDTVHTTMINDMIFRHSNDNLNIDFANGQISRILGLSRDQMG</sequence>
<keyword evidence="2" id="KW-1185">Reference proteome</keyword>
<evidence type="ECO:0008006" key="3">
    <source>
        <dbReference type="Google" id="ProtNLM"/>
    </source>
</evidence>
<protein>
    <recommendedName>
        <fullName evidence="3">PAS domain-containing protein</fullName>
    </recommendedName>
</protein>
<dbReference type="AlphaFoldDB" id="A0A7J9BBU6"/>
<proteinExistence type="predicted"/>
<evidence type="ECO:0000313" key="2">
    <source>
        <dbReference type="Proteomes" id="UP000593579"/>
    </source>
</evidence>
<dbReference type="InterPro" id="IPR021109">
    <property type="entry name" value="Peptidase_aspartic_dom_sf"/>
</dbReference>
<accession>A0A7J9BBU6</accession>